<organism evidence="9 10">
    <name type="scientific">Cohnella zeiphila</name>
    <dbReference type="NCBI Taxonomy" id="2761120"/>
    <lineage>
        <taxon>Bacteria</taxon>
        <taxon>Bacillati</taxon>
        <taxon>Bacillota</taxon>
        <taxon>Bacilli</taxon>
        <taxon>Bacillales</taxon>
        <taxon>Paenibacillaceae</taxon>
        <taxon>Cohnella</taxon>
    </lineage>
</organism>
<protein>
    <recommendedName>
        <fullName evidence="2">alpha-L-rhamnosidase</fullName>
        <ecNumber evidence="2">3.2.1.40</ecNumber>
    </recommendedName>
</protein>
<dbReference type="InterPro" id="IPR035396">
    <property type="entry name" value="Bac_rhamnosid6H"/>
</dbReference>
<dbReference type="SUPFAM" id="SSF48208">
    <property type="entry name" value="Six-hairpin glycosidases"/>
    <property type="match status" value="1"/>
</dbReference>
<comment type="catalytic activity">
    <reaction evidence="1">
        <text>Hydrolysis of terminal non-reducing alpha-L-rhamnose residues in alpha-L-rhamnosides.</text>
        <dbReference type="EC" id="3.2.1.40"/>
    </reaction>
</comment>
<dbReference type="InterPro" id="IPR008902">
    <property type="entry name" value="Rhamnosid_concanavalin"/>
</dbReference>
<feature type="domain" description="Bacterial alpha-L-rhamnosidase N-terminal" evidence="6">
    <location>
        <begin position="149"/>
        <end position="316"/>
    </location>
</feature>
<dbReference type="Pfam" id="PF17390">
    <property type="entry name" value="Bac_rhamnosid_C"/>
    <property type="match status" value="1"/>
</dbReference>
<evidence type="ECO:0000259" key="7">
    <source>
        <dbReference type="Pfam" id="PF17389"/>
    </source>
</evidence>
<dbReference type="Gene3D" id="2.60.420.10">
    <property type="entry name" value="Maltose phosphorylase, domain 3"/>
    <property type="match status" value="1"/>
</dbReference>
<dbReference type="InterPro" id="IPR008928">
    <property type="entry name" value="6-hairpin_glycosidase_sf"/>
</dbReference>
<comment type="caution">
    <text evidence="9">The sequence shown here is derived from an EMBL/GenBank/DDBJ whole genome shotgun (WGS) entry which is preliminary data.</text>
</comment>
<dbReference type="GO" id="GO:0030596">
    <property type="term" value="F:alpha-L-rhamnosidase activity"/>
    <property type="evidence" value="ECO:0007669"/>
    <property type="project" value="UniProtKB-EC"/>
</dbReference>
<dbReference type="RefSeq" id="WP_185128667.1">
    <property type="nucleotide sequence ID" value="NZ_JACJVO010000009.1"/>
</dbReference>
<gene>
    <name evidence="9" type="ORF">H7C18_08880</name>
</gene>
<dbReference type="Gene3D" id="2.60.120.260">
    <property type="entry name" value="Galactose-binding domain-like"/>
    <property type="match status" value="2"/>
</dbReference>
<evidence type="ECO:0000256" key="3">
    <source>
        <dbReference type="ARBA" id="ARBA00022801"/>
    </source>
</evidence>
<feature type="region of interest" description="Disordered" evidence="4">
    <location>
        <begin position="415"/>
        <end position="444"/>
    </location>
</feature>
<evidence type="ECO:0000313" key="9">
    <source>
        <dbReference type="EMBL" id="MBB6731016.1"/>
    </source>
</evidence>
<dbReference type="AlphaFoldDB" id="A0A7X0VUJ6"/>
<evidence type="ECO:0000313" key="10">
    <source>
        <dbReference type="Proteomes" id="UP000564644"/>
    </source>
</evidence>
<sequence>MRIVGMKVEGREHPLGLDCPAPGFGWSYEESAERSVLQSAYRIRVYSDEAREAANDADVWDSGKRDGRDQASIVYEGSALQSGTRYYWRVTVWDQKGRSRESGTSWWETGLLHEADWQGVWIGAPEGVSGSGRPLPLLRREFAVRPGLRSARAYVCGLGHYELRLNGAKVGERELEPGWTQYDQTCLYSVYDVSDCLTEGDNAAGILLGNGFYHVEGGRYAKFKGSFGRPKCLVQLELRYEDGKSETIASDESWSVTEGPIAFSCIYGGEDYDARREQPGWDRPGFVEDGRWTRAAAVPAPRGTLRSQHAQPLKVMRRFEPLDVKRTKSGARLVDFGQNFSGWTEIAVAGPAGSTVTLIPGERLTDDGEPDQRMSGSPYRLSYTLKGDGEERWRPRFTYYGFRYVLIEGAAPLGDGSREEAKAEAEPQTAPAEAEPQADSTEAEPQATLLGIEGQMIYPDIATTGAFRCSDPMLERIHEIINRAILSNTKSVFTDCPHREKLGWLEQVHLMGPSILYNYDAESLFAKVMDDIRDAQQPNGMVPTIAPEYVVFQPPWDMFRDSVSWGAAYVLTSLELLRRCGHSGSMRKHYDGMKRYAEYVFSRLENGLVPHGLGDWYDVGEDGPGFAQNTPVPLVETAMLYAMLTALGEIARLQDRREDAARYAERQAELKRSFNAAYSNAESGLYAGGSQTAQAMPLALGLVEPEQRRRVLGVLVRDIEAKGSHTTAGDIGHRFVLAALAENGRSDVIYRMTRQTDHPSYGYQLAHGATTLTEAWDGPTVGKSQNHFMLGHIEEWLYKGLAGIDPEFEPSAGAVHIRIKPAVVGDLRYVDAHCATPAGRVAVRWERLGEDGLRLRADIPANARATVHVPAVSPESAREEGAAIASASERAAYLRYEDGCAVFAVGSGTYAFESAISPGLEPQSSRMEGSA</sequence>
<dbReference type="Pfam" id="PF25788">
    <property type="entry name" value="Ig_Rha78A_N"/>
    <property type="match status" value="1"/>
</dbReference>
<name>A0A7X0VUJ6_9BACL</name>
<feature type="domain" description="Alpha-L-rhamnosidase concanavalin-like" evidence="5">
    <location>
        <begin position="325"/>
        <end position="410"/>
    </location>
</feature>
<dbReference type="PIRSF" id="PIRSF010631">
    <property type="entry name" value="A-rhamnsds"/>
    <property type="match status" value="1"/>
</dbReference>
<dbReference type="InterPro" id="IPR012341">
    <property type="entry name" value="6hp_glycosidase-like_sf"/>
</dbReference>
<feature type="compositionally biased region" description="Basic and acidic residues" evidence="4">
    <location>
        <begin position="416"/>
        <end position="425"/>
    </location>
</feature>
<dbReference type="PANTHER" id="PTHR33307">
    <property type="entry name" value="ALPHA-RHAMNOSIDASE (EUROFUNG)"/>
    <property type="match status" value="1"/>
</dbReference>
<dbReference type="Pfam" id="PF08531">
    <property type="entry name" value="Bac_rhamnosid_N"/>
    <property type="match status" value="1"/>
</dbReference>
<dbReference type="Pfam" id="PF17389">
    <property type="entry name" value="Bac_rhamnosid6H"/>
    <property type="match status" value="1"/>
</dbReference>
<dbReference type="EC" id="3.2.1.40" evidence="2"/>
<dbReference type="Gene3D" id="2.60.40.10">
    <property type="entry name" value="Immunoglobulins"/>
    <property type="match status" value="1"/>
</dbReference>
<evidence type="ECO:0000259" key="6">
    <source>
        <dbReference type="Pfam" id="PF08531"/>
    </source>
</evidence>
<dbReference type="Proteomes" id="UP000564644">
    <property type="component" value="Unassembled WGS sequence"/>
</dbReference>
<reference evidence="9 10" key="1">
    <citation type="submission" date="2020-08" db="EMBL/GenBank/DDBJ databases">
        <title>Cohnella phylogeny.</title>
        <authorList>
            <person name="Dunlap C."/>
        </authorList>
    </citation>
    <scope>NUCLEOTIDE SEQUENCE [LARGE SCALE GENOMIC DNA]</scope>
    <source>
        <strain evidence="9 10">CBP 2801</strain>
    </source>
</reference>
<keyword evidence="10" id="KW-1185">Reference proteome</keyword>
<proteinExistence type="predicted"/>
<dbReference type="EMBL" id="JACJVO010000009">
    <property type="protein sequence ID" value="MBB6731016.1"/>
    <property type="molecule type" value="Genomic_DNA"/>
</dbReference>
<feature type="domain" description="Alpha-L-rhamnosidase six-hairpin glycosidase" evidence="7">
    <location>
        <begin position="463"/>
        <end position="799"/>
    </location>
</feature>
<evidence type="ECO:0000256" key="1">
    <source>
        <dbReference type="ARBA" id="ARBA00001445"/>
    </source>
</evidence>
<dbReference type="InterPro" id="IPR013737">
    <property type="entry name" value="Bac_rhamnosid_N"/>
</dbReference>
<dbReference type="InterPro" id="IPR035398">
    <property type="entry name" value="Bac_rhamnosid_C"/>
</dbReference>
<evidence type="ECO:0000256" key="2">
    <source>
        <dbReference type="ARBA" id="ARBA00012652"/>
    </source>
</evidence>
<evidence type="ECO:0000259" key="8">
    <source>
        <dbReference type="Pfam" id="PF17390"/>
    </source>
</evidence>
<dbReference type="Gene3D" id="1.50.10.10">
    <property type="match status" value="1"/>
</dbReference>
<keyword evidence="3 9" id="KW-0378">Hydrolase</keyword>
<dbReference type="InterPro" id="IPR013783">
    <property type="entry name" value="Ig-like_fold"/>
</dbReference>
<dbReference type="InterPro" id="IPR016007">
    <property type="entry name" value="Alpha_rhamnosid"/>
</dbReference>
<feature type="compositionally biased region" description="Low complexity" evidence="4">
    <location>
        <begin position="426"/>
        <end position="438"/>
    </location>
</feature>
<dbReference type="Pfam" id="PF05592">
    <property type="entry name" value="Bac_rhamnosid"/>
    <property type="match status" value="1"/>
</dbReference>
<evidence type="ECO:0000259" key="5">
    <source>
        <dbReference type="Pfam" id="PF05592"/>
    </source>
</evidence>
<dbReference type="PANTHER" id="PTHR33307:SF11">
    <property type="entry name" value="ALPHA-L-RHAMNOSIDASE"/>
    <property type="match status" value="1"/>
</dbReference>
<feature type="domain" description="Alpha-L-rhamnosidase C-terminal" evidence="8">
    <location>
        <begin position="813"/>
        <end position="880"/>
    </location>
</feature>
<dbReference type="GO" id="GO:0005975">
    <property type="term" value="P:carbohydrate metabolic process"/>
    <property type="evidence" value="ECO:0007669"/>
    <property type="project" value="InterPro"/>
</dbReference>
<evidence type="ECO:0000256" key="4">
    <source>
        <dbReference type="SAM" id="MobiDB-lite"/>
    </source>
</evidence>
<accession>A0A7X0VUJ6</accession>